<comment type="similarity">
    <text evidence="10 11">Belongs to the TonB-dependent receptor family.</text>
</comment>
<feature type="chain" id="PRO_5003877659" evidence="12">
    <location>
        <begin position="25"/>
        <end position="992"/>
    </location>
</feature>
<dbReference type="InterPro" id="IPR023996">
    <property type="entry name" value="TonB-dep_OMP_SusC/RagA"/>
</dbReference>
<evidence type="ECO:0000256" key="9">
    <source>
        <dbReference type="ARBA" id="ARBA00023237"/>
    </source>
</evidence>
<dbReference type="Pfam" id="PF00593">
    <property type="entry name" value="TonB_dep_Rec_b-barrel"/>
    <property type="match status" value="1"/>
</dbReference>
<evidence type="ECO:0000256" key="7">
    <source>
        <dbReference type="ARBA" id="ARBA00023136"/>
    </source>
</evidence>
<dbReference type="EMBL" id="CP003879">
    <property type="protein sequence ID" value="AFU68213.1"/>
    <property type="molecule type" value="Genomic_DNA"/>
</dbReference>
<proteinExistence type="inferred from homology"/>
<dbReference type="Pfam" id="PF13715">
    <property type="entry name" value="CarbopepD_reg_2"/>
    <property type="match status" value="1"/>
</dbReference>
<dbReference type="PANTHER" id="PTHR30069:SF29">
    <property type="entry name" value="HEMOGLOBIN AND HEMOGLOBIN-HAPTOGLOBIN-BINDING PROTEIN 1-RELATED"/>
    <property type="match status" value="1"/>
</dbReference>
<dbReference type="RefSeq" id="WP_015023819.1">
    <property type="nucleotide sequence ID" value="NC_018721.1"/>
</dbReference>
<evidence type="ECO:0000256" key="11">
    <source>
        <dbReference type="RuleBase" id="RU003357"/>
    </source>
</evidence>
<evidence type="ECO:0000259" key="13">
    <source>
        <dbReference type="Pfam" id="PF00593"/>
    </source>
</evidence>
<reference evidence="15" key="1">
    <citation type="submission" date="2006-03" db="EMBL/GenBank/DDBJ databases">
        <authorList>
            <person name="Bowman J."/>
            <person name="Ferriera S."/>
            <person name="Johnson J."/>
            <person name="Kravitz S."/>
            <person name="Halpern A."/>
            <person name="Remington K."/>
            <person name="Beeson K."/>
            <person name="Tran B."/>
            <person name="Rogers Y.-H."/>
            <person name="Friedman R."/>
            <person name="Venter J.C."/>
        </authorList>
    </citation>
    <scope>NUCLEOTIDE SEQUENCE [LARGE SCALE GENOMIC DNA]</scope>
    <source>
        <strain evidence="15">ATCC 700755</strain>
    </source>
</reference>
<dbReference type="NCBIfam" id="TIGR04056">
    <property type="entry name" value="OMP_RagA_SusC"/>
    <property type="match status" value="1"/>
</dbReference>
<dbReference type="PROSITE" id="PS52016">
    <property type="entry name" value="TONB_DEPENDENT_REC_3"/>
    <property type="match status" value="1"/>
</dbReference>
<dbReference type="GO" id="GO:0044718">
    <property type="term" value="P:siderophore transmembrane transport"/>
    <property type="evidence" value="ECO:0007669"/>
    <property type="project" value="TreeGrafter"/>
</dbReference>
<evidence type="ECO:0000256" key="3">
    <source>
        <dbReference type="ARBA" id="ARBA00022452"/>
    </source>
</evidence>
<dbReference type="Gene3D" id="2.60.40.1120">
    <property type="entry name" value="Carboxypeptidase-like, regulatory domain"/>
    <property type="match status" value="1"/>
</dbReference>
<feature type="domain" description="TonB-dependent receptor plug" evidence="14">
    <location>
        <begin position="120"/>
        <end position="255"/>
    </location>
</feature>
<keyword evidence="6 11" id="KW-0798">TonB box</keyword>
<dbReference type="AlphaFoldDB" id="K4IED6"/>
<dbReference type="InterPro" id="IPR037066">
    <property type="entry name" value="Plug_dom_sf"/>
</dbReference>
<dbReference type="Proteomes" id="UP000008514">
    <property type="component" value="Chromosome"/>
</dbReference>
<evidence type="ECO:0000256" key="6">
    <source>
        <dbReference type="ARBA" id="ARBA00023077"/>
    </source>
</evidence>
<evidence type="ECO:0000256" key="2">
    <source>
        <dbReference type="ARBA" id="ARBA00022448"/>
    </source>
</evidence>
<dbReference type="Pfam" id="PF07715">
    <property type="entry name" value="Plug"/>
    <property type="match status" value="1"/>
</dbReference>
<accession>K4IED6</accession>
<evidence type="ECO:0000313" key="16">
    <source>
        <dbReference type="Proteomes" id="UP000008514"/>
    </source>
</evidence>
<keyword evidence="2 10" id="KW-0813">Transport</keyword>
<dbReference type="InterPro" id="IPR008969">
    <property type="entry name" value="CarboxyPept-like_regulatory"/>
</dbReference>
<dbReference type="SUPFAM" id="SSF56935">
    <property type="entry name" value="Porins"/>
    <property type="match status" value="1"/>
</dbReference>
<name>K4IED6_PSYTT</name>
<dbReference type="SUPFAM" id="SSF49464">
    <property type="entry name" value="Carboxypeptidase regulatory domain-like"/>
    <property type="match status" value="1"/>
</dbReference>
<protein>
    <submittedName>
        <fullName evidence="15">TonB-dependent outer membrane receptor channel protein, SusC family</fullName>
    </submittedName>
</protein>
<dbReference type="STRING" id="313595.P700755_001279"/>
<keyword evidence="3 10" id="KW-1134">Transmembrane beta strand</keyword>
<evidence type="ECO:0000256" key="10">
    <source>
        <dbReference type="PROSITE-ProRule" id="PRU01360"/>
    </source>
</evidence>
<dbReference type="eggNOG" id="COG4206">
    <property type="taxonomic scope" value="Bacteria"/>
</dbReference>
<keyword evidence="7 10" id="KW-0472">Membrane</keyword>
<dbReference type="InterPro" id="IPR000531">
    <property type="entry name" value="Beta-barrel_TonB"/>
</dbReference>
<keyword evidence="4 10" id="KW-0812">Transmembrane</keyword>
<evidence type="ECO:0000256" key="4">
    <source>
        <dbReference type="ARBA" id="ARBA00022692"/>
    </source>
</evidence>
<reference evidence="15" key="2">
    <citation type="submission" date="2012-09" db="EMBL/GenBank/DDBJ databases">
        <title>The complete sequence of Psychroflexus torquis an extreme psychrophile from sea-ice that is stimulated by light.</title>
        <authorList>
            <person name="Feng S."/>
            <person name="Powell S.M."/>
            <person name="Bowman J.P."/>
        </authorList>
    </citation>
    <scope>NUCLEOTIDE SEQUENCE [LARGE SCALE GENOMIC DNA]</scope>
    <source>
        <strain evidence="15">ATCC 700755</strain>
    </source>
</reference>
<keyword evidence="16" id="KW-1185">Reference proteome</keyword>
<dbReference type="HOGENOM" id="CLU_004317_0_1_10"/>
<keyword evidence="5 12" id="KW-0732">Signal</keyword>
<dbReference type="GO" id="GO:0015344">
    <property type="term" value="F:siderophore uptake transmembrane transporter activity"/>
    <property type="evidence" value="ECO:0007669"/>
    <property type="project" value="TreeGrafter"/>
</dbReference>
<dbReference type="NCBIfam" id="TIGR04057">
    <property type="entry name" value="SusC_RagA_signa"/>
    <property type="match status" value="1"/>
</dbReference>
<dbReference type="OrthoDB" id="9768177at2"/>
<dbReference type="InterPro" id="IPR012910">
    <property type="entry name" value="Plug_dom"/>
</dbReference>
<dbReference type="Gene3D" id="2.170.130.10">
    <property type="entry name" value="TonB-dependent receptor, plug domain"/>
    <property type="match status" value="1"/>
</dbReference>
<evidence type="ECO:0000256" key="5">
    <source>
        <dbReference type="ARBA" id="ARBA00022729"/>
    </source>
</evidence>
<dbReference type="Gene3D" id="2.40.170.20">
    <property type="entry name" value="TonB-dependent receptor, beta-barrel domain"/>
    <property type="match status" value="1"/>
</dbReference>
<dbReference type="KEGG" id="ptq:P700755_001279"/>
<evidence type="ECO:0000256" key="1">
    <source>
        <dbReference type="ARBA" id="ARBA00004571"/>
    </source>
</evidence>
<feature type="domain" description="TonB-dependent receptor-like beta-barrel" evidence="13">
    <location>
        <begin position="567"/>
        <end position="836"/>
    </location>
</feature>
<feature type="signal peptide" evidence="12">
    <location>
        <begin position="1"/>
        <end position="24"/>
    </location>
</feature>
<evidence type="ECO:0000313" key="15">
    <source>
        <dbReference type="EMBL" id="AFU68213.1"/>
    </source>
</evidence>
<dbReference type="InterPro" id="IPR039426">
    <property type="entry name" value="TonB-dep_rcpt-like"/>
</dbReference>
<evidence type="ECO:0000256" key="12">
    <source>
        <dbReference type="SAM" id="SignalP"/>
    </source>
</evidence>
<dbReference type="PANTHER" id="PTHR30069">
    <property type="entry name" value="TONB-DEPENDENT OUTER MEMBRANE RECEPTOR"/>
    <property type="match status" value="1"/>
</dbReference>
<dbReference type="InterPro" id="IPR036942">
    <property type="entry name" value="Beta-barrel_TonB_sf"/>
</dbReference>
<evidence type="ECO:0000256" key="8">
    <source>
        <dbReference type="ARBA" id="ARBA00023170"/>
    </source>
</evidence>
<comment type="subcellular location">
    <subcellularLocation>
        <location evidence="1 10">Cell outer membrane</location>
        <topology evidence="1 10">Multi-pass membrane protein</topology>
    </subcellularLocation>
</comment>
<gene>
    <name evidence="15" type="ordered locus">P700755_001279</name>
</gene>
<sequence length="992" mass="107640">MKKVKQKSLGFLIFFVFLPGLVLAQETLTGKTVEQSTGNIIPFVNVVEKGTSNGTTSDMNGEFSLSVEKLPTTLRFTYLGYESQEINVTSSSPFTVSFIESAATLEEVVITGLATSVKRSNAANAVSSISSQELVGRASQPTLDAALAGKFAGALVTRNSGAPGGGVSVKLRGITSVFGNSQPLYIVDGVYIDNSSISGAGLNFVSRAAAGGSSSSQDNPSNRIADLEANDIERVEVLKGASAGAIYGARAAAGVIIITTKRGKAGDTKVSVQQELGFNSIINFRGQRNYTRDIAENGFGEGQGDLFAQAQQNGSLVDYEKEVFGEEGFISNTYASVSGGSDNTTLYGSFSNREENGIVENTGYNRKSARLNVVHDFFDDKMKLFVGANYIDSSSDRGFFNNDNSGSTIGVTLTSLPPWAQLSPNANGVYPDNPYGGSNPLQTIALITSRENVNRFVLGSTLDYDVYQGQNSSLKAQFRFGLDYYQLQTTALFPKELQFMDPANGGINGVSALGNTKTRNNNYSAFLVHTYFTDDNITFTSQGGITRESFSINTVNNVASDLIGSESNLDQAGNINVNQFRRDQDDSGFFIQEEVNYQDKLIGTIGVRADKSSNFGDANTLFYYPKASLAVNLHNFDFWKSDFLTDFKPRIAYGEAGNFAPFGALFTTLVGNSIGGLPGIGVPGTLGDATINPERQKELEFGFDAGLLDNRIRLQASYYIKEVDDLILQAQNEPSSGFTNRFSNAGSLRNEGLELTMDADVLREGDFKWSTNVIFFRNRSEVTRLDVDPFDLGGFGTGLGTFRIQEGQSATQIVGNSAEGSIIKLGDAEPDFQMTFTNNFSYKNFDLSFLWHWKEGGDNINLTTLLTDLGQTSNDYDDFSLDPSGQLSNGDFRINSLINGIAAPFVEDASYLRLREIALSYTVPDKVVQSLFKGYVSNIKMGLTGLNLVNFFDYNSYDPEVSNFGSNGLSTGVEVTPYPTSKQYLFRIKMDF</sequence>
<evidence type="ECO:0000259" key="14">
    <source>
        <dbReference type="Pfam" id="PF07715"/>
    </source>
</evidence>
<dbReference type="InterPro" id="IPR023997">
    <property type="entry name" value="TonB-dep_OMP_SusC/RagA_CS"/>
</dbReference>
<organism evidence="15 16">
    <name type="scientific">Psychroflexus torquis (strain ATCC 700755 / CIP 106069 / ACAM 623)</name>
    <dbReference type="NCBI Taxonomy" id="313595"/>
    <lineage>
        <taxon>Bacteria</taxon>
        <taxon>Pseudomonadati</taxon>
        <taxon>Bacteroidota</taxon>
        <taxon>Flavobacteriia</taxon>
        <taxon>Flavobacteriales</taxon>
        <taxon>Flavobacteriaceae</taxon>
        <taxon>Psychroflexus</taxon>
    </lineage>
</organism>
<keyword evidence="8 15" id="KW-0675">Receptor</keyword>
<keyword evidence="9 10" id="KW-0998">Cell outer membrane</keyword>
<dbReference type="GO" id="GO:0009279">
    <property type="term" value="C:cell outer membrane"/>
    <property type="evidence" value="ECO:0007669"/>
    <property type="project" value="UniProtKB-SubCell"/>
</dbReference>